<gene>
    <name evidence="2" type="ORF">L596_030167</name>
</gene>
<organism evidence="2 3">
    <name type="scientific">Steinernema carpocapsae</name>
    <name type="common">Entomopathogenic nematode</name>
    <dbReference type="NCBI Taxonomy" id="34508"/>
    <lineage>
        <taxon>Eukaryota</taxon>
        <taxon>Metazoa</taxon>
        <taxon>Ecdysozoa</taxon>
        <taxon>Nematoda</taxon>
        <taxon>Chromadorea</taxon>
        <taxon>Rhabditida</taxon>
        <taxon>Tylenchina</taxon>
        <taxon>Panagrolaimomorpha</taxon>
        <taxon>Strongyloidoidea</taxon>
        <taxon>Steinernematidae</taxon>
        <taxon>Steinernema</taxon>
    </lineage>
</organism>
<comment type="caution">
    <text evidence="2">The sequence shown here is derived from an EMBL/GenBank/DDBJ whole genome shotgun (WGS) entry which is preliminary data.</text>
</comment>
<keyword evidence="3" id="KW-1185">Reference proteome</keyword>
<protein>
    <submittedName>
        <fullName evidence="2">Uncharacterized protein</fullName>
    </submittedName>
</protein>
<feature type="transmembrane region" description="Helical" evidence="1">
    <location>
        <begin position="6"/>
        <end position="28"/>
    </location>
</feature>
<evidence type="ECO:0000313" key="2">
    <source>
        <dbReference type="EMBL" id="TKR58760.1"/>
    </source>
</evidence>
<reference evidence="2 3" key="1">
    <citation type="journal article" date="2015" name="Genome Biol.">
        <title>Comparative genomics of Steinernema reveals deeply conserved gene regulatory networks.</title>
        <authorList>
            <person name="Dillman A.R."/>
            <person name="Macchietto M."/>
            <person name="Porter C.F."/>
            <person name="Rogers A."/>
            <person name="Williams B."/>
            <person name="Antoshechkin I."/>
            <person name="Lee M.M."/>
            <person name="Goodwin Z."/>
            <person name="Lu X."/>
            <person name="Lewis E.E."/>
            <person name="Goodrich-Blair H."/>
            <person name="Stock S.P."/>
            <person name="Adams B.J."/>
            <person name="Sternberg P.W."/>
            <person name="Mortazavi A."/>
        </authorList>
    </citation>
    <scope>NUCLEOTIDE SEQUENCE [LARGE SCALE GENOMIC DNA]</scope>
    <source>
        <strain evidence="2 3">ALL</strain>
    </source>
</reference>
<reference evidence="2 3" key="2">
    <citation type="journal article" date="2019" name="G3 (Bethesda)">
        <title>Hybrid Assembly of the Genome of the Entomopathogenic Nematode Steinernema carpocapsae Identifies the X-Chromosome.</title>
        <authorList>
            <person name="Serra L."/>
            <person name="Macchietto M."/>
            <person name="Macias-Munoz A."/>
            <person name="McGill C.J."/>
            <person name="Rodriguez I.M."/>
            <person name="Rodriguez B."/>
            <person name="Murad R."/>
            <person name="Mortazavi A."/>
        </authorList>
    </citation>
    <scope>NUCLEOTIDE SEQUENCE [LARGE SCALE GENOMIC DNA]</scope>
    <source>
        <strain evidence="2 3">ALL</strain>
    </source>
</reference>
<accession>A0A4U5LRX4</accession>
<evidence type="ECO:0000313" key="3">
    <source>
        <dbReference type="Proteomes" id="UP000298663"/>
    </source>
</evidence>
<keyword evidence="1" id="KW-0812">Transmembrane</keyword>
<keyword evidence="1" id="KW-0472">Membrane</keyword>
<dbReference type="Proteomes" id="UP000298663">
    <property type="component" value="Unassembled WGS sequence"/>
</dbReference>
<proteinExistence type="predicted"/>
<dbReference type="EMBL" id="AZBU02000013">
    <property type="protein sequence ID" value="TKR58760.1"/>
    <property type="molecule type" value="Genomic_DNA"/>
</dbReference>
<name>A0A4U5LRX4_STECR</name>
<keyword evidence="1" id="KW-1133">Transmembrane helix</keyword>
<sequence>MNASNVFLSSSTALIFSWTAALFSVIVVSRTNGSDVDDLVSGCVLSRDVDTNLRSAFTFRVNTACRPLLLWSFSDLNPAYFWQSVRRMLQLPRKFACCFVRNESLVAEYAVVVVVAFLLGTMHHKNDASLGLLAKRRIPDMTATR</sequence>
<evidence type="ECO:0000256" key="1">
    <source>
        <dbReference type="SAM" id="Phobius"/>
    </source>
</evidence>
<dbReference type="AlphaFoldDB" id="A0A4U5LRX4"/>